<dbReference type="SMART" id="SM00347">
    <property type="entry name" value="HTH_MARR"/>
    <property type="match status" value="1"/>
</dbReference>
<dbReference type="InterPro" id="IPR039422">
    <property type="entry name" value="MarR/SlyA-like"/>
</dbReference>
<evidence type="ECO:0000259" key="2">
    <source>
        <dbReference type="PROSITE" id="PS50995"/>
    </source>
</evidence>
<feature type="domain" description="HTH marR-type" evidence="2">
    <location>
        <begin position="28"/>
        <end position="160"/>
    </location>
</feature>
<dbReference type="PROSITE" id="PS50995">
    <property type="entry name" value="HTH_MARR_2"/>
    <property type="match status" value="1"/>
</dbReference>
<dbReference type="PANTHER" id="PTHR33164:SF43">
    <property type="entry name" value="HTH-TYPE TRANSCRIPTIONAL REPRESSOR YETL"/>
    <property type="match status" value="1"/>
</dbReference>
<proteinExistence type="predicted"/>
<dbReference type="InterPro" id="IPR036390">
    <property type="entry name" value="WH_DNA-bd_sf"/>
</dbReference>
<sequence>MPDASLNPSPPEREPPSGRPGGGVHVPEAPVGSALLRLLRAHAQLGTALLARIGVPPPQELILLRLEEHGTLPQGDLVRYLYRDRSTTSATLQAMERAGLITRSPSRSDRRALDVSITDAGRTLCPAVRDAWAELEEAAFSHLSSEGRAALIAAMDASQQALAVTLEKRSHERASVPSESRRQQ</sequence>
<organism evidence="3 4">
    <name type="scientific">Streptomyces laculatispora</name>
    <dbReference type="NCBI Taxonomy" id="887464"/>
    <lineage>
        <taxon>Bacteria</taxon>
        <taxon>Bacillati</taxon>
        <taxon>Actinomycetota</taxon>
        <taxon>Actinomycetes</taxon>
        <taxon>Kitasatosporales</taxon>
        <taxon>Streptomycetaceae</taxon>
        <taxon>Streptomyces</taxon>
    </lineage>
</organism>
<gene>
    <name evidence="3" type="ORF">P8A22_04930</name>
</gene>
<dbReference type="InterPro" id="IPR000835">
    <property type="entry name" value="HTH_MarR-typ"/>
</dbReference>
<protein>
    <submittedName>
        <fullName evidence="3">MarR family transcriptional regulator</fullName>
    </submittedName>
</protein>
<evidence type="ECO:0000313" key="3">
    <source>
        <dbReference type="EMBL" id="WLQ39425.1"/>
    </source>
</evidence>
<feature type="region of interest" description="Disordered" evidence="1">
    <location>
        <begin position="1"/>
        <end position="27"/>
    </location>
</feature>
<dbReference type="PANTHER" id="PTHR33164">
    <property type="entry name" value="TRANSCRIPTIONAL REGULATOR, MARR FAMILY"/>
    <property type="match status" value="1"/>
</dbReference>
<name>A0ABY9HXX5_9ACTN</name>
<keyword evidence="4" id="KW-1185">Reference proteome</keyword>
<dbReference type="InterPro" id="IPR036388">
    <property type="entry name" value="WH-like_DNA-bd_sf"/>
</dbReference>
<dbReference type="RefSeq" id="WP_123464239.1">
    <property type="nucleotide sequence ID" value="NZ_CP120992.1"/>
</dbReference>
<reference evidence="3 4" key="1">
    <citation type="submission" date="2023-03" db="EMBL/GenBank/DDBJ databases">
        <title>Isolation and description of six Streptomyces strains from soil environments, able to metabolize different microbial glucans.</title>
        <authorList>
            <person name="Widen T."/>
            <person name="Larsbrink J."/>
        </authorList>
    </citation>
    <scope>NUCLEOTIDE SEQUENCE [LARGE SCALE GENOMIC DNA]</scope>
    <source>
        <strain evidence="3 4">Mut2</strain>
    </source>
</reference>
<dbReference type="EMBL" id="CP120992">
    <property type="protein sequence ID" value="WLQ39425.1"/>
    <property type="molecule type" value="Genomic_DNA"/>
</dbReference>
<dbReference type="SUPFAM" id="SSF46785">
    <property type="entry name" value="Winged helix' DNA-binding domain"/>
    <property type="match status" value="1"/>
</dbReference>
<dbReference type="Gene3D" id="1.10.10.10">
    <property type="entry name" value="Winged helix-like DNA-binding domain superfamily/Winged helix DNA-binding domain"/>
    <property type="match status" value="1"/>
</dbReference>
<evidence type="ECO:0000313" key="4">
    <source>
        <dbReference type="Proteomes" id="UP001229952"/>
    </source>
</evidence>
<dbReference type="Pfam" id="PF01047">
    <property type="entry name" value="MarR"/>
    <property type="match status" value="1"/>
</dbReference>
<dbReference type="Proteomes" id="UP001229952">
    <property type="component" value="Chromosome"/>
</dbReference>
<accession>A0ABY9HXX5</accession>
<evidence type="ECO:0000256" key="1">
    <source>
        <dbReference type="SAM" id="MobiDB-lite"/>
    </source>
</evidence>